<evidence type="ECO:0000313" key="1">
    <source>
        <dbReference type="EMBL" id="MBC5665728.1"/>
    </source>
</evidence>
<accession>A0ABR7EWS2</accession>
<proteinExistence type="predicted"/>
<sequence>MEKKVEVFHFNCEVCKNHCSLTVEAEGGQVFNVTGNGCLRGLAYAQSHLPEGKER</sequence>
<dbReference type="EMBL" id="JACOOY010000014">
    <property type="protein sequence ID" value="MBC5665728.1"/>
    <property type="molecule type" value="Genomic_DNA"/>
</dbReference>
<dbReference type="Proteomes" id="UP000647235">
    <property type="component" value="Unassembled WGS sequence"/>
</dbReference>
<comment type="caution">
    <text evidence="1">The sequence shown here is derived from an EMBL/GenBank/DDBJ whole genome shotgun (WGS) entry which is preliminary data.</text>
</comment>
<name>A0ABR7EWS2_9FIRM</name>
<organism evidence="1 2">
    <name type="scientific">Dorea hominis</name>
    <dbReference type="NCBI Taxonomy" id="2763040"/>
    <lineage>
        <taxon>Bacteria</taxon>
        <taxon>Bacillati</taxon>
        <taxon>Bacillota</taxon>
        <taxon>Clostridia</taxon>
        <taxon>Lachnospirales</taxon>
        <taxon>Lachnospiraceae</taxon>
        <taxon>Dorea</taxon>
    </lineage>
</organism>
<keyword evidence="2" id="KW-1185">Reference proteome</keyword>
<evidence type="ECO:0000313" key="2">
    <source>
        <dbReference type="Proteomes" id="UP000647235"/>
    </source>
</evidence>
<reference evidence="1 2" key="1">
    <citation type="submission" date="2020-08" db="EMBL/GenBank/DDBJ databases">
        <title>Genome public.</title>
        <authorList>
            <person name="Liu C."/>
            <person name="Sun Q."/>
        </authorList>
    </citation>
    <scope>NUCLEOTIDE SEQUENCE [LARGE SCALE GENOMIC DNA]</scope>
    <source>
        <strain evidence="1 2">NSJ-36</strain>
    </source>
</reference>
<gene>
    <name evidence="1" type="ORF">H8S07_10710</name>
</gene>
<dbReference type="RefSeq" id="WP_021860356.1">
    <property type="nucleotide sequence ID" value="NZ_JACOOY010000014.1"/>
</dbReference>
<protein>
    <recommendedName>
        <fullName evidence="3">4Fe-4S Mo/W bis-MGD-type domain-containing protein</fullName>
    </recommendedName>
</protein>
<evidence type="ECO:0008006" key="3">
    <source>
        <dbReference type="Google" id="ProtNLM"/>
    </source>
</evidence>
<dbReference type="SUPFAM" id="SSF53706">
    <property type="entry name" value="Formate dehydrogenase/DMSO reductase, domains 1-3"/>
    <property type="match status" value="1"/>
</dbReference>